<feature type="transmembrane region" description="Helical" evidence="6">
    <location>
        <begin position="43"/>
        <end position="61"/>
    </location>
</feature>
<comment type="caution">
    <text evidence="7">The sequence shown here is derived from an EMBL/GenBank/DDBJ whole genome shotgun (WGS) entry which is preliminary data.</text>
</comment>
<feature type="transmembrane region" description="Helical" evidence="6">
    <location>
        <begin position="249"/>
        <end position="278"/>
    </location>
</feature>
<evidence type="ECO:0000313" key="8">
    <source>
        <dbReference type="Proteomes" id="UP000280434"/>
    </source>
</evidence>
<proteinExistence type="inferred from homology"/>
<evidence type="ECO:0000313" key="7">
    <source>
        <dbReference type="EMBL" id="RKP45189.1"/>
    </source>
</evidence>
<comment type="similarity">
    <text evidence="2">Belongs to the autoinducer-2 exporter (AI-2E) (TC 2.A.86) family.</text>
</comment>
<protein>
    <submittedName>
        <fullName evidence="7">AI-2E family transporter</fullName>
    </submittedName>
</protein>
<dbReference type="GO" id="GO:0016020">
    <property type="term" value="C:membrane"/>
    <property type="evidence" value="ECO:0007669"/>
    <property type="project" value="UniProtKB-SubCell"/>
</dbReference>
<dbReference type="EMBL" id="RBZV01000010">
    <property type="protein sequence ID" value="RKP45189.1"/>
    <property type="molecule type" value="Genomic_DNA"/>
</dbReference>
<dbReference type="PANTHER" id="PTHR21716:SF61">
    <property type="entry name" value="BLR8064 PROTEIN"/>
    <property type="match status" value="1"/>
</dbReference>
<keyword evidence="4 6" id="KW-1133">Transmembrane helix</keyword>
<keyword evidence="8" id="KW-1185">Reference proteome</keyword>
<evidence type="ECO:0000256" key="2">
    <source>
        <dbReference type="ARBA" id="ARBA00009773"/>
    </source>
</evidence>
<evidence type="ECO:0000256" key="3">
    <source>
        <dbReference type="ARBA" id="ARBA00022692"/>
    </source>
</evidence>
<feature type="transmembrane region" description="Helical" evidence="6">
    <location>
        <begin position="167"/>
        <end position="188"/>
    </location>
</feature>
<feature type="transmembrane region" description="Helical" evidence="6">
    <location>
        <begin position="223"/>
        <end position="243"/>
    </location>
</feature>
<feature type="transmembrane region" description="Helical" evidence="6">
    <location>
        <begin position="285"/>
        <end position="305"/>
    </location>
</feature>
<dbReference type="PANTHER" id="PTHR21716">
    <property type="entry name" value="TRANSMEMBRANE PROTEIN"/>
    <property type="match status" value="1"/>
</dbReference>
<evidence type="ECO:0000256" key="5">
    <source>
        <dbReference type="ARBA" id="ARBA00023136"/>
    </source>
</evidence>
<reference evidence="7 8" key="1">
    <citation type="submission" date="2018-10" db="EMBL/GenBank/DDBJ databases">
        <title>Paraburkholderia sp. 7MK8-2, isolated from soil.</title>
        <authorList>
            <person name="Gao Z.-H."/>
            <person name="Qiu L.-H."/>
        </authorList>
    </citation>
    <scope>NUCLEOTIDE SEQUENCE [LARGE SCALE GENOMIC DNA]</scope>
    <source>
        <strain evidence="7 8">7MK8-2</strain>
    </source>
</reference>
<keyword evidence="5 6" id="KW-0472">Membrane</keyword>
<feature type="transmembrane region" description="Helical" evidence="6">
    <location>
        <begin position="20"/>
        <end position="37"/>
    </location>
</feature>
<dbReference type="Proteomes" id="UP000280434">
    <property type="component" value="Unassembled WGS sequence"/>
</dbReference>
<sequence>MSSRPPAEFASSDKKKWQRAASLVLNIVLIALALWVIREFIPAIVWAAVIAIALWPALLRLTVARSGRAGTTLVALGLTLAVGLFVVLPFAFLFAQTLREAHDLLGWFKAAQANGIPEPDFLARLPFATQIHEWWQANLAQPLLSPSAMGSLHGQAVVDVGRHFGALALRGIVHFGFMLLTLFVLLQVGPRLSEQLLKAVRGMFGAEGAQHAIRMAAAVRGTVSGLVVVGLGEGVLIGVAYVVTGVPHAAVLGLLTAVAAMLPFCAPIVFCGAVLWLFLQGSMAAAVGVLVWGVVIVFIADHFVRPILIGSATRLPFLLVLFGILGGAQTFGLVGLFIGPALMTVLAVMWRESIR</sequence>
<dbReference type="InterPro" id="IPR002549">
    <property type="entry name" value="AI-2E-like"/>
</dbReference>
<evidence type="ECO:0000256" key="1">
    <source>
        <dbReference type="ARBA" id="ARBA00004141"/>
    </source>
</evidence>
<feature type="transmembrane region" description="Helical" evidence="6">
    <location>
        <begin position="317"/>
        <end position="350"/>
    </location>
</feature>
<dbReference type="Pfam" id="PF01594">
    <property type="entry name" value="AI-2E_transport"/>
    <property type="match status" value="1"/>
</dbReference>
<dbReference type="OrthoDB" id="5298283at2"/>
<dbReference type="RefSeq" id="WP_121280472.1">
    <property type="nucleotide sequence ID" value="NZ_RBZV01000010.1"/>
</dbReference>
<keyword evidence="3 6" id="KW-0812">Transmembrane</keyword>
<evidence type="ECO:0000256" key="4">
    <source>
        <dbReference type="ARBA" id="ARBA00022989"/>
    </source>
</evidence>
<comment type="subcellular location">
    <subcellularLocation>
        <location evidence="1">Membrane</location>
        <topology evidence="1">Multi-pass membrane protein</topology>
    </subcellularLocation>
</comment>
<dbReference type="AlphaFoldDB" id="A0A494XAS3"/>
<evidence type="ECO:0000256" key="6">
    <source>
        <dbReference type="SAM" id="Phobius"/>
    </source>
</evidence>
<accession>A0A494XAS3</accession>
<name>A0A494XAS3_9BURK</name>
<organism evidence="7 8">
    <name type="scientific">Trinickia fusca</name>
    <dbReference type="NCBI Taxonomy" id="2419777"/>
    <lineage>
        <taxon>Bacteria</taxon>
        <taxon>Pseudomonadati</taxon>
        <taxon>Pseudomonadota</taxon>
        <taxon>Betaproteobacteria</taxon>
        <taxon>Burkholderiales</taxon>
        <taxon>Burkholderiaceae</taxon>
        <taxon>Trinickia</taxon>
    </lineage>
</organism>
<feature type="transmembrane region" description="Helical" evidence="6">
    <location>
        <begin position="73"/>
        <end position="95"/>
    </location>
</feature>
<gene>
    <name evidence="7" type="ORF">D7S89_20360</name>
</gene>